<dbReference type="AlphaFoldDB" id="A0A4U5VH84"/>
<name>A0A4U5VH84_COLLU</name>
<proteinExistence type="predicted"/>
<accession>A0A4U5VH84</accession>
<organism evidence="1 2">
    <name type="scientific">Collichthys lucidus</name>
    <name type="common">Big head croaker</name>
    <name type="synonym">Sciaena lucida</name>
    <dbReference type="NCBI Taxonomy" id="240159"/>
    <lineage>
        <taxon>Eukaryota</taxon>
        <taxon>Metazoa</taxon>
        <taxon>Chordata</taxon>
        <taxon>Craniata</taxon>
        <taxon>Vertebrata</taxon>
        <taxon>Euteleostomi</taxon>
        <taxon>Actinopterygii</taxon>
        <taxon>Neopterygii</taxon>
        <taxon>Teleostei</taxon>
        <taxon>Neoteleostei</taxon>
        <taxon>Acanthomorphata</taxon>
        <taxon>Eupercaria</taxon>
        <taxon>Sciaenidae</taxon>
        <taxon>Collichthys</taxon>
    </lineage>
</organism>
<sequence>MVAPGEETRSSTVVLPSPALRLLSGGNGTSDRSLFRQDVKQATGKVKKRKQDVLTHGLHRVQHFSCDSPGLTATKIPDRLVGWGPGPVFTLLDSELRPVDVALDGLDIRACQAAEHSSEVVTAGEGNVCVWSVMLMRCKVKIQDGLQHSTFTHIALAPPRCDRPHRAFAACGWVLTVVDLDVGTVLEHKRDLCSGCVWERVM</sequence>
<dbReference type="Proteomes" id="UP000298787">
    <property type="component" value="Chromosome 19"/>
</dbReference>
<evidence type="ECO:0000313" key="2">
    <source>
        <dbReference type="Proteomes" id="UP000298787"/>
    </source>
</evidence>
<keyword evidence="2" id="KW-1185">Reference proteome</keyword>
<protein>
    <submittedName>
        <fullName evidence="1">Uncharacterized protein</fullName>
    </submittedName>
</protein>
<reference evidence="1 2" key="1">
    <citation type="submission" date="2019-01" db="EMBL/GenBank/DDBJ databases">
        <title>Genome Assembly of Collichthys lucidus.</title>
        <authorList>
            <person name="Cai M."/>
            <person name="Xiao S."/>
        </authorList>
    </citation>
    <scope>NUCLEOTIDE SEQUENCE [LARGE SCALE GENOMIC DNA]</scope>
    <source>
        <strain evidence="1">JT15FE1705JMU</strain>
        <tissue evidence="1">Muscle</tissue>
    </source>
</reference>
<gene>
    <name evidence="1" type="ORF">D9C73_021777</name>
</gene>
<dbReference type="EMBL" id="CM014096">
    <property type="protein sequence ID" value="TKS87653.1"/>
    <property type="molecule type" value="Genomic_DNA"/>
</dbReference>
<evidence type="ECO:0000313" key="1">
    <source>
        <dbReference type="EMBL" id="TKS87653.1"/>
    </source>
</evidence>